<dbReference type="Proteomes" id="UP000074108">
    <property type="component" value="Unassembled WGS sequence"/>
</dbReference>
<dbReference type="PANTHER" id="PTHR31290">
    <property type="entry name" value="UV-DAMAGE ENDONUCLEASE"/>
    <property type="match status" value="1"/>
</dbReference>
<dbReference type="SUPFAM" id="SSF51658">
    <property type="entry name" value="Xylose isomerase-like"/>
    <property type="match status" value="1"/>
</dbReference>
<dbReference type="STRING" id="1150625.Q75_16620"/>
<keyword evidence="2 7" id="KW-0255">Endonuclease</keyword>
<accession>A0A147K442</accession>
<protein>
    <submittedName>
        <fullName evidence="7">UV damage repair endonuclease UvdE</fullName>
    </submittedName>
</protein>
<keyword evidence="6" id="KW-0234">DNA repair</keyword>
<evidence type="ECO:0000256" key="5">
    <source>
        <dbReference type="ARBA" id="ARBA00022801"/>
    </source>
</evidence>
<evidence type="ECO:0000256" key="4">
    <source>
        <dbReference type="ARBA" id="ARBA00022769"/>
    </source>
</evidence>
<evidence type="ECO:0000256" key="6">
    <source>
        <dbReference type="ARBA" id="ARBA00023204"/>
    </source>
</evidence>
<keyword evidence="3" id="KW-0227">DNA damage</keyword>
<evidence type="ECO:0000256" key="1">
    <source>
        <dbReference type="ARBA" id="ARBA00022722"/>
    </source>
</evidence>
<dbReference type="InterPro" id="IPR004601">
    <property type="entry name" value="UvdE"/>
</dbReference>
<dbReference type="GO" id="GO:0009411">
    <property type="term" value="P:response to UV"/>
    <property type="evidence" value="ECO:0007669"/>
    <property type="project" value="InterPro"/>
</dbReference>
<dbReference type="Gene3D" id="3.20.20.150">
    <property type="entry name" value="Divalent-metal-dependent TIM barrel enzymes"/>
    <property type="match status" value="1"/>
</dbReference>
<dbReference type="GO" id="GO:0004519">
    <property type="term" value="F:endonuclease activity"/>
    <property type="evidence" value="ECO:0007669"/>
    <property type="project" value="UniProtKB-KW"/>
</dbReference>
<sequence length="320" mass="36914">MRIRFGFVSNANALWDASPAQTVTYKRFTELGQEKGTEKLLEVTAKNLRNTKRILYYLGAHDAHVYRMSSSLVPLATHPDVMWDFVTPFKQEWEELGRLVKELRIRASFHPNQFTLFTSPREEVTANAIKDMDYHYKMLEAMGIVDQGVINIHIGGTYGDREAAIGRFHENLKGLPFPIKEIMTLENDDKTYTVEETLEVCENESIPMVLDIHHHIANPTEAPVESFLPRIFETWKHRDLPPKIHISSPKNKEEGNIRAHADYVDLDFILPLLKELKKLQQDVDFMIEAKEKDFAMLQLVEDVAGIRGVKRIDGAEIEWK</sequence>
<evidence type="ECO:0000313" key="8">
    <source>
        <dbReference type="Proteomes" id="UP000074108"/>
    </source>
</evidence>
<dbReference type="PATRIC" id="fig|1150625.3.peg.3491"/>
<dbReference type="AlphaFoldDB" id="A0A147K442"/>
<keyword evidence="1" id="KW-0540">Nuclease</keyword>
<name>A0A147K442_9BACI</name>
<dbReference type="OrthoDB" id="9782576at2"/>
<proteinExistence type="predicted"/>
<dbReference type="RefSeq" id="WP_059352036.1">
    <property type="nucleotide sequence ID" value="NZ_LDYG01000055.1"/>
</dbReference>
<gene>
    <name evidence="7" type="primary">uvsE</name>
    <name evidence="7" type="ORF">Q75_16620</name>
</gene>
<dbReference type="Pfam" id="PF03851">
    <property type="entry name" value="UvdE"/>
    <property type="match status" value="1"/>
</dbReference>
<dbReference type="EMBL" id="LDYG01000055">
    <property type="protein sequence ID" value="KUP04076.1"/>
    <property type="molecule type" value="Genomic_DNA"/>
</dbReference>
<reference evidence="7 8" key="1">
    <citation type="journal article" date="2016" name="Front. Microbiol.">
        <title>Microevolution Analysis of Bacillus coahuilensis Unveils Differences in Phosphorus Acquisition Strategies and Their Regulation.</title>
        <authorList>
            <person name="Gomez-Lunar Z."/>
            <person name="Hernandez-Gonzalez I."/>
            <person name="Rodriguez-Torres M.D."/>
            <person name="Souza V."/>
            <person name="Olmedo-Alvarez G."/>
        </authorList>
    </citation>
    <scope>NUCLEOTIDE SEQUENCE [LARGE SCALE GENOMIC DNA]</scope>
    <source>
        <strain evidence="8">p1.1.43</strain>
    </source>
</reference>
<dbReference type="NCBIfam" id="TIGR00629">
    <property type="entry name" value="uvde"/>
    <property type="match status" value="1"/>
</dbReference>
<dbReference type="GO" id="GO:0016787">
    <property type="term" value="F:hydrolase activity"/>
    <property type="evidence" value="ECO:0007669"/>
    <property type="project" value="UniProtKB-KW"/>
</dbReference>
<evidence type="ECO:0000256" key="3">
    <source>
        <dbReference type="ARBA" id="ARBA00022763"/>
    </source>
</evidence>
<dbReference type="GO" id="GO:0006289">
    <property type="term" value="P:nucleotide-excision repair"/>
    <property type="evidence" value="ECO:0007669"/>
    <property type="project" value="InterPro"/>
</dbReference>
<evidence type="ECO:0000256" key="2">
    <source>
        <dbReference type="ARBA" id="ARBA00022759"/>
    </source>
</evidence>
<dbReference type="PANTHER" id="PTHR31290:SF5">
    <property type="entry name" value="UV-DAMAGE ENDONUCLEASE"/>
    <property type="match status" value="1"/>
</dbReference>
<evidence type="ECO:0000313" key="7">
    <source>
        <dbReference type="EMBL" id="KUP04076.1"/>
    </source>
</evidence>
<comment type="caution">
    <text evidence="7">The sequence shown here is derived from an EMBL/GenBank/DDBJ whole genome shotgun (WGS) entry which is preliminary data.</text>
</comment>
<organism evidence="7 8">
    <name type="scientific">Bacillus coahuilensis p1.1.43</name>
    <dbReference type="NCBI Taxonomy" id="1150625"/>
    <lineage>
        <taxon>Bacteria</taxon>
        <taxon>Bacillati</taxon>
        <taxon>Bacillota</taxon>
        <taxon>Bacilli</taxon>
        <taxon>Bacillales</taxon>
        <taxon>Bacillaceae</taxon>
        <taxon>Bacillus</taxon>
    </lineage>
</organism>
<keyword evidence="5" id="KW-0378">Hydrolase</keyword>
<dbReference type="InterPro" id="IPR036237">
    <property type="entry name" value="Xyl_isomerase-like_sf"/>
</dbReference>
<keyword evidence="4" id="KW-0228">DNA excision</keyword>
<keyword evidence="8" id="KW-1185">Reference proteome</keyword>